<accession>A0ABR0KKA6</accession>
<keyword evidence="5 7" id="KW-0804">Transcription</keyword>
<comment type="subcellular location">
    <subcellularLocation>
        <location evidence="1 7">Nucleus</location>
    </subcellularLocation>
</comment>
<keyword evidence="3 7" id="KW-0805">Transcription regulation</keyword>
<comment type="function">
    <text evidence="7">Component of the Mediator complex, a coactivator involved in the regulated transcription of nearly all RNA polymerase II-dependent genes. Mediator functions as a bridge to convey information from gene-specific regulatory proteins to the basal RNA polymerase II transcription machinery. Mediator is recruited to promoters by direct interactions with regulatory proteins and serves as a scaffold for the assembly of a functional preinitiation complex with RNA polymerase II and the general transcription factors.</text>
</comment>
<protein>
    <recommendedName>
        <fullName evidence="7">Mediator of RNA polymerase II transcription subunit 1</fullName>
    </recommendedName>
    <alternativeName>
        <fullName evidence="7">Mediator complex subunit 1</fullName>
    </alternativeName>
</protein>
<name>A0ABR0KKA6_9EURO</name>
<evidence type="ECO:0000256" key="2">
    <source>
        <dbReference type="ARBA" id="ARBA00006210"/>
    </source>
</evidence>
<evidence type="ECO:0000256" key="1">
    <source>
        <dbReference type="ARBA" id="ARBA00004123"/>
    </source>
</evidence>
<dbReference type="PANTHER" id="PTHR35041">
    <property type="entry name" value="MEDIATOR OF RNA POLYMERASE II TRANSCRIPTION SUBUNIT 1"/>
    <property type="match status" value="1"/>
</dbReference>
<reference evidence="10 11" key="1">
    <citation type="submission" date="2023-08" db="EMBL/GenBank/DDBJ databases">
        <title>Black Yeasts Isolated from many extreme environments.</title>
        <authorList>
            <person name="Coleine C."/>
            <person name="Stajich J.E."/>
            <person name="Selbmann L."/>
        </authorList>
    </citation>
    <scope>NUCLEOTIDE SEQUENCE [LARGE SCALE GENOMIC DNA]</scope>
    <source>
        <strain evidence="10 11">CCFEE 5885</strain>
    </source>
</reference>
<dbReference type="Pfam" id="PF10744">
    <property type="entry name" value="Med1"/>
    <property type="match status" value="1"/>
</dbReference>
<keyword evidence="11" id="KW-1185">Reference proteome</keyword>
<evidence type="ECO:0000256" key="7">
    <source>
        <dbReference type="RuleBase" id="RU364059"/>
    </source>
</evidence>
<evidence type="ECO:0000256" key="3">
    <source>
        <dbReference type="ARBA" id="ARBA00023015"/>
    </source>
</evidence>
<evidence type="ECO:0000256" key="5">
    <source>
        <dbReference type="ARBA" id="ARBA00023163"/>
    </source>
</evidence>
<feature type="domain" description="Mediator complex subunit Med1" evidence="9">
    <location>
        <begin position="139"/>
        <end position="542"/>
    </location>
</feature>
<evidence type="ECO:0000259" key="9">
    <source>
        <dbReference type="Pfam" id="PF10744"/>
    </source>
</evidence>
<proteinExistence type="inferred from homology"/>
<feature type="region of interest" description="Disordered" evidence="8">
    <location>
        <begin position="383"/>
        <end position="409"/>
    </location>
</feature>
<feature type="compositionally biased region" description="Polar residues" evidence="8">
    <location>
        <begin position="394"/>
        <end position="408"/>
    </location>
</feature>
<evidence type="ECO:0000313" key="10">
    <source>
        <dbReference type="EMBL" id="KAK5099026.1"/>
    </source>
</evidence>
<organism evidence="10 11">
    <name type="scientific">Lithohypha guttulata</name>
    <dbReference type="NCBI Taxonomy" id="1690604"/>
    <lineage>
        <taxon>Eukaryota</taxon>
        <taxon>Fungi</taxon>
        <taxon>Dikarya</taxon>
        <taxon>Ascomycota</taxon>
        <taxon>Pezizomycotina</taxon>
        <taxon>Eurotiomycetes</taxon>
        <taxon>Chaetothyriomycetidae</taxon>
        <taxon>Chaetothyriales</taxon>
        <taxon>Trichomeriaceae</taxon>
        <taxon>Lithohypha</taxon>
    </lineage>
</organism>
<comment type="similarity">
    <text evidence="2 7">Belongs to the Mediator complex subunit 1 family.</text>
</comment>
<feature type="compositionally biased region" description="Polar residues" evidence="8">
    <location>
        <begin position="1"/>
        <end position="25"/>
    </location>
</feature>
<evidence type="ECO:0000256" key="8">
    <source>
        <dbReference type="SAM" id="MobiDB-lite"/>
    </source>
</evidence>
<keyword evidence="6 7" id="KW-0539">Nucleus</keyword>
<dbReference type="InterPro" id="IPR019680">
    <property type="entry name" value="Mediator_Med1"/>
</dbReference>
<feature type="region of interest" description="Disordered" evidence="8">
    <location>
        <begin position="104"/>
        <end position="133"/>
    </location>
</feature>
<evidence type="ECO:0000256" key="6">
    <source>
        <dbReference type="ARBA" id="ARBA00023242"/>
    </source>
</evidence>
<evidence type="ECO:0000313" key="11">
    <source>
        <dbReference type="Proteomes" id="UP001345013"/>
    </source>
</evidence>
<dbReference type="PANTHER" id="PTHR35041:SF4">
    <property type="entry name" value="MEDIATOR OF RNA POLYMERASE II TRANSCRIPTION SUBUNIT 1"/>
    <property type="match status" value="1"/>
</dbReference>
<evidence type="ECO:0000256" key="4">
    <source>
        <dbReference type="ARBA" id="ARBA00023159"/>
    </source>
</evidence>
<feature type="region of interest" description="Disordered" evidence="8">
    <location>
        <begin position="1"/>
        <end position="68"/>
    </location>
</feature>
<gene>
    <name evidence="10" type="ORF">LTR24_001654</name>
</gene>
<comment type="caution">
    <text evidence="10">The sequence shown here is derived from an EMBL/GenBank/DDBJ whole genome shotgun (WGS) entry which is preliminary data.</text>
</comment>
<feature type="region of interest" description="Disordered" evidence="8">
    <location>
        <begin position="545"/>
        <end position="565"/>
    </location>
</feature>
<dbReference type="EMBL" id="JAVRRG010000012">
    <property type="protein sequence ID" value="KAK5099026.1"/>
    <property type="molecule type" value="Genomic_DNA"/>
</dbReference>
<dbReference type="Proteomes" id="UP001345013">
    <property type="component" value="Unassembled WGS sequence"/>
</dbReference>
<sequence>MATPTRSQMASTPKNPLTTTPNRPNASPRPNLGAGAFGNKTVAAKSPAVKTPTPASLHGHGHEHTHKITSTLPDDLMNLNSPAAQLMASIGPTSLTPLPLPSTQDGLGISSGMLGAPSTQDGPASKNPQKERHDRLRDIAQTLKRKMQAKGVSRHNVENLAKINGFEPFYDEDEPDILNLYGKEHVVLDIVFNGHKSNIVDKARLKLNDPATGEEEVVQEDASQVLTTNLTEASNDRLPWHDLTDFSANLEYLTQVERVSTASSTSCFKVIDGLYDTFQKIWIEEKKRMNMKWRHDMHHLCQSNVGEPAKDANRRLGLSVRYWTSGRTFCAKQEPKIGTDDVEDSDCKARFSVESGSPSIATPQKWLAEDTLTSTVRAEDIFQESSVDKPSWQDPMSPQPDSTNNANSMDVDLSPTLAKTYDMHFVCSFEPEILLPWHVVQSLRETGQMLEVRSEQGTTYQQLLRQKRHPNIAAEARWTRPQYVFSKDGKQEERTRSYNFYTTGQYYIYPVHKLSFSHPRQFANVLLSLRQYALVNRLIRSVAPLPSAEPNAPTTESPPSSIRKDGKELVVRDGKKLWVRSNKPRLESKLNSVMKPTAAAGLKSGSATLIDVQIDTVSYATTTKTCRLDISIPVSTAIFPRPAIERLKAKNFLKLEIEILLNGIVEVVNITGVELDRQKLEEFKKRLSKVVRCSEDDLGTVVAWTIRELESS</sequence>
<keyword evidence="4 7" id="KW-0010">Activator</keyword>